<keyword evidence="6" id="KW-0472">Membrane</keyword>
<dbReference type="Gene3D" id="3.10.100.10">
    <property type="entry name" value="Mannose-Binding Protein A, subunit A"/>
    <property type="match status" value="1"/>
</dbReference>
<dbReference type="CDD" id="cd03590">
    <property type="entry name" value="CLECT_DC-SIGN_like"/>
    <property type="match status" value="1"/>
</dbReference>
<proteinExistence type="predicted"/>
<comment type="caution">
    <text evidence="8">The sequence shown here is derived from an EMBL/GenBank/DDBJ whole genome shotgun (WGS) entry which is preliminary data.</text>
</comment>
<dbReference type="PANTHER" id="PTHR46490:SF6">
    <property type="entry name" value="ASIALOGLYCOPROTEIN RECEPTOR 1-LIKE-RELATED"/>
    <property type="match status" value="1"/>
</dbReference>
<organism evidence="8 9">
    <name type="scientific">Cirrhinus molitorella</name>
    <name type="common">mud carp</name>
    <dbReference type="NCBI Taxonomy" id="172907"/>
    <lineage>
        <taxon>Eukaryota</taxon>
        <taxon>Metazoa</taxon>
        <taxon>Chordata</taxon>
        <taxon>Craniata</taxon>
        <taxon>Vertebrata</taxon>
        <taxon>Euteleostomi</taxon>
        <taxon>Actinopterygii</taxon>
        <taxon>Neopterygii</taxon>
        <taxon>Teleostei</taxon>
        <taxon>Ostariophysi</taxon>
        <taxon>Cypriniformes</taxon>
        <taxon>Cyprinidae</taxon>
        <taxon>Labeoninae</taxon>
        <taxon>Labeonini</taxon>
        <taxon>Cirrhinus</taxon>
    </lineage>
</organism>
<dbReference type="SMART" id="SM00034">
    <property type="entry name" value="CLECT"/>
    <property type="match status" value="1"/>
</dbReference>
<keyword evidence="2" id="KW-1015">Disulfide bond</keyword>
<dbReference type="InterPro" id="IPR016186">
    <property type="entry name" value="C-type_lectin-like/link_sf"/>
</dbReference>
<dbReference type="Proteomes" id="UP001187343">
    <property type="component" value="Unassembled WGS sequence"/>
</dbReference>
<accession>A0AA88PM79</accession>
<feature type="compositionally biased region" description="Polar residues" evidence="5">
    <location>
        <begin position="46"/>
        <end position="59"/>
    </location>
</feature>
<keyword evidence="4" id="KW-0175">Coiled coil</keyword>
<dbReference type="GO" id="GO:0030246">
    <property type="term" value="F:carbohydrate binding"/>
    <property type="evidence" value="ECO:0007669"/>
    <property type="project" value="UniProtKB-KW"/>
</dbReference>
<evidence type="ECO:0000256" key="2">
    <source>
        <dbReference type="ARBA" id="ARBA00023157"/>
    </source>
</evidence>
<protein>
    <recommendedName>
        <fullName evidence="7">C-type lectin domain-containing protein</fullName>
    </recommendedName>
</protein>
<evidence type="ECO:0000259" key="7">
    <source>
        <dbReference type="PROSITE" id="PS50041"/>
    </source>
</evidence>
<keyword evidence="6" id="KW-1133">Transmembrane helix</keyword>
<dbReference type="PROSITE" id="PS50041">
    <property type="entry name" value="C_TYPE_LECTIN_2"/>
    <property type="match status" value="1"/>
</dbReference>
<dbReference type="InterPro" id="IPR033989">
    <property type="entry name" value="CD209-like_CTLD"/>
</dbReference>
<feature type="region of interest" description="Disordered" evidence="5">
    <location>
        <begin position="39"/>
        <end position="62"/>
    </location>
</feature>
<dbReference type="InterPro" id="IPR016187">
    <property type="entry name" value="CTDL_fold"/>
</dbReference>
<feature type="transmembrane region" description="Helical" evidence="6">
    <location>
        <begin position="70"/>
        <end position="94"/>
    </location>
</feature>
<evidence type="ECO:0000256" key="1">
    <source>
        <dbReference type="ARBA" id="ARBA00022734"/>
    </source>
</evidence>
<keyword evidence="9" id="KW-1185">Reference proteome</keyword>
<feature type="coiled-coil region" evidence="4">
    <location>
        <begin position="97"/>
        <end position="131"/>
    </location>
</feature>
<keyword evidence="3" id="KW-0325">Glycoprotein</keyword>
<feature type="domain" description="C-type lectin" evidence="7">
    <location>
        <begin position="139"/>
        <end position="252"/>
    </location>
</feature>
<evidence type="ECO:0000313" key="9">
    <source>
        <dbReference type="Proteomes" id="UP001187343"/>
    </source>
</evidence>
<dbReference type="PANTHER" id="PTHR46490">
    <property type="entry name" value="C-TYPE LECTIN DOMAIN FAMILY 12 MEMBER A-RELATED"/>
    <property type="match status" value="1"/>
</dbReference>
<keyword evidence="6" id="KW-0812">Transmembrane</keyword>
<reference evidence="8" key="1">
    <citation type="submission" date="2023-08" db="EMBL/GenBank/DDBJ databases">
        <title>Chromosome-level Genome Assembly of mud carp (Cirrhinus molitorella).</title>
        <authorList>
            <person name="Liu H."/>
        </authorList>
    </citation>
    <scope>NUCLEOTIDE SEQUENCE</scope>
    <source>
        <strain evidence="8">Prfri</strain>
        <tissue evidence="8">Muscle</tissue>
    </source>
</reference>
<dbReference type="EMBL" id="JAUYZG010000010">
    <property type="protein sequence ID" value="KAK2896336.1"/>
    <property type="molecule type" value="Genomic_DNA"/>
</dbReference>
<sequence length="285" mass="32523">MSGTVNDGMDKGSIMDSEDRIERTVDIYISAEAVRDMKHKKDTEDFNTTKPQTTPQHTGSDGVKIRSSRAAAVCLVLVCVLLLTSVIVLCVHINTKSTNYTQERQQLLAKITNLTEETVQLKSEKNELQKCLVDGWMYYQNSLYLISSEIKNWTESKRYCTESGAELLIINNRKEQDFLKNIFGKDNKFWIGLTDIDLDGTWKWVDGSNMTSEFWETGQPDKKPPKEEDCALIHSLGCADYPCDDAHKWISTFYNSKKPIKKLLTVIYTLQRIRLLPCCVPVNFG</sequence>
<gene>
    <name evidence="8" type="ORF">Q8A67_010824</name>
</gene>
<evidence type="ECO:0000256" key="4">
    <source>
        <dbReference type="SAM" id="Coils"/>
    </source>
</evidence>
<dbReference type="InterPro" id="IPR001304">
    <property type="entry name" value="C-type_lectin-like"/>
</dbReference>
<dbReference type="InterPro" id="IPR052309">
    <property type="entry name" value="C-type_Lectin_Domain_Fam1"/>
</dbReference>
<evidence type="ECO:0000313" key="8">
    <source>
        <dbReference type="EMBL" id="KAK2896336.1"/>
    </source>
</evidence>
<evidence type="ECO:0000256" key="6">
    <source>
        <dbReference type="SAM" id="Phobius"/>
    </source>
</evidence>
<evidence type="ECO:0000256" key="5">
    <source>
        <dbReference type="SAM" id="MobiDB-lite"/>
    </source>
</evidence>
<name>A0AA88PM79_9TELE</name>
<dbReference type="SUPFAM" id="SSF56436">
    <property type="entry name" value="C-type lectin-like"/>
    <property type="match status" value="1"/>
</dbReference>
<keyword evidence="1" id="KW-0430">Lectin</keyword>
<dbReference type="Pfam" id="PF00059">
    <property type="entry name" value="Lectin_C"/>
    <property type="match status" value="1"/>
</dbReference>
<evidence type="ECO:0000256" key="3">
    <source>
        <dbReference type="ARBA" id="ARBA00023180"/>
    </source>
</evidence>
<dbReference type="AlphaFoldDB" id="A0AA88PM79"/>